<feature type="chain" id="PRO_5039255366" evidence="1">
    <location>
        <begin position="21"/>
        <end position="178"/>
    </location>
</feature>
<dbReference type="Proteomes" id="UP000030416">
    <property type="component" value="Unassembled WGS sequence"/>
</dbReference>
<dbReference type="NCBIfam" id="NF038094">
    <property type="entry name" value="CueP_fam"/>
    <property type="match status" value="1"/>
</dbReference>
<dbReference type="OrthoDB" id="73040at2"/>
<feature type="signal peptide" evidence="1">
    <location>
        <begin position="1"/>
        <end position="20"/>
    </location>
</feature>
<gene>
    <name evidence="2" type="ORF">CD29_03775</name>
</gene>
<dbReference type="STRING" id="1384049.CD29_03775"/>
<name>A0A0A3I5J4_9BACL</name>
<dbReference type="Gene3D" id="2.60.40.3700">
    <property type="match status" value="1"/>
</dbReference>
<accession>A0A0A3I5J4</accession>
<dbReference type="InterPro" id="IPR047808">
    <property type="entry name" value="CueP-like"/>
</dbReference>
<keyword evidence="1" id="KW-0732">Signal</keyword>
<organism evidence="2 3">
    <name type="scientific">Ureibacillus manganicus DSM 26584</name>
    <dbReference type="NCBI Taxonomy" id="1384049"/>
    <lineage>
        <taxon>Bacteria</taxon>
        <taxon>Bacillati</taxon>
        <taxon>Bacillota</taxon>
        <taxon>Bacilli</taxon>
        <taxon>Bacillales</taxon>
        <taxon>Caryophanaceae</taxon>
        <taxon>Ureibacillus</taxon>
    </lineage>
</organism>
<proteinExistence type="predicted"/>
<comment type="caution">
    <text evidence="2">The sequence shown here is derived from an EMBL/GenBank/DDBJ whole genome shotgun (WGS) entry which is preliminary data.</text>
</comment>
<keyword evidence="3" id="KW-1185">Reference proteome</keyword>
<dbReference type="AlphaFoldDB" id="A0A0A3I5J4"/>
<dbReference type="eggNOG" id="ENOG502ZBTG">
    <property type="taxonomic scope" value="Bacteria"/>
</dbReference>
<dbReference type="Pfam" id="PF21172">
    <property type="entry name" value="CueP"/>
    <property type="match status" value="1"/>
</dbReference>
<dbReference type="EMBL" id="JPVN01000003">
    <property type="protein sequence ID" value="KGR80076.1"/>
    <property type="molecule type" value="Genomic_DNA"/>
</dbReference>
<evidence type="ECO:0000313" key="2">
    <source>
        <dbReference type="EMBL" id="KGR80076.1"/>
    </source>
</evidence>
<evidence type="ECO:0000313" key="3">
    <source>
        <dbReference type="Proteomes" id="UP000030416"/>
    </source>
</evidence>
<dbReference type="RefSeq" id="WP_036182940.1">
    <property type="nucleotide sequence ID" value="NZ_AVDA01000003.1"/>
</dbReference>
<dbReference type="PROSITE" id="PS51257">
    <property type="entry name" value="PROKAR_LIPOPROTEIN"/>
    <property type="match status" value="1"/>
</dbReference>
<protein>
    <submittedName>
        <fullName evidence="2">Uncharacterized protein</fullName>
    </submittedName>
</protein>
<reference evidence="2 3" key="1">
    <citation type="submission" date="2014-02" db="EMBL/GenBank/DDBJ databases">
        <title>Draft genome sequence of Lysinibacillus manganicus DSM 26584T.</title>
        <authorList>
            <person name="Zhang F."/>
            <person name="Wang G."/>
            <person name="Zhang L."/>
        </authorList>
    </citation>
    <scope>NUCLEOTIDE SEQUENCE [LARGE SCALE GENOMIC DNA]</scope>
    <source>
        <strain evidence="2 3">DSM 26584</strain>
    </source>
</reference>
<evidence type="ECO:0000256" key="1">
    <source>
        <dbReference type="SAM" id="SignalP"/>
    </source>
</evidence>
<sequence>MKLKMLMVTLFAAIFLVACNGENTNEGSSPKIEESVDIKELVQEFSARNITAKSASISSEKLVVTENDGKEVTYELPEDEFFVSIAPFINQTHPCQIHSLTSCQGELVNEQFDVYIEDADGNVVLDKTIQTQVNGFIDLWLPRDQTYSITIEQDGKKAESEFSTFKNDGTCITTIQLI</sequence>